<dbReference type="SUPFAM" id="SSF53474">
    <property type="entry name" value="alpha/beta-Hydrolases"/>
    <property type="match status" value="1"/>
</dbReference>
<organism evidence="5 6">
    <name type="scientific">Microbacterium lacticum</name>
    <dbReference type="NCBI Taxonomy" id="33885"/>
    <lineage>
        <taxon>Bacteria</taxon>
        <taxon>Bacillati</taxon>
        <taxon>Actinomycetota</taxon>
        <taxon>Actinomycetes</taxon>
        <taxon>Micrococcales</taxon>
        <taxon>Microbacteriaceae</taxon>
        <taxon>Microbacterium</taxon>
    </lineage>
</organism>
<dbReference type="Proteomes" id="UP000319804">
    <property type="component" value="Unassembled WGS sequence"/>
</dbReference>
<dbReference type="InterPro" id="IPR050565">
    <property type="entry name" value="LYPA1-2/EST-like"/>
</dbReference>
<dbReference type="PANTHER" id="PTHR10655">
    <property type="entry name" value="LYSOPHOSPHOLIPASE-RELATED"/>
    <property type="match status" value="1"/>
</dbReference>
<gene>
    <name evidence="5" type="ORF">FHX68_2900</name>
</gene>
<comment type="similarity">
    <text evidence="1">Belongs to the AB hydrolase superfamily. AB hydrolase 2 family.</text>
</comment>
<dbReference type="InterPro" id="IPR003140">
    <property type="entry name" value="PLipase/COase/thioEstase"/>
</dbReference>
<dbReference type="Gene3D" id="3.40.50.1820">
    <property type="entry name" value="alpha/beta hydrolase"/>
    <property type="match status" value="1"/>
</dbReference>
<proteinExistence type="inferred from homology"/>
<comment type="caution">
    <text evidence="5">The sequence shown here is derived from an EMBL/GenBank/DDBJ whole genome shotgun (WGS) entry which is preliminary data.</text>
</comment>
<evidence type="ECO:0000313" key="5">
    <source>
        <dbReference type="EMBL" id="TQM90580.1"/>
    </source>
</evidence>
<dbReference type="GO" id="GO:0016787">
    <property type="term" value="F:hydrolase activity"/>
    <property type="evidence" value="ECO:0007669"/>
    <property type="project" value="UniProtKB-KW"/>
</dbReference>
<protein>
    <submittedName>
        <fullName evidence="5">Phospholipase/carboxylesterase</fullName>
    </submittedName>
</protein>
<dbReference type="PANTHER" id="PTHR10655:SF17">
    <property type="entry name" value="LYSOPHOSPHOLIPASE-LIKE PROTEIN 1"/>
    <property type="match status" value="1"/>
</dbReference>
<evidence type="ECO:0000256" key="3">
    <source>
        <dbReference type="SAM" id="MobiDB-lite"/>
    </source>
</evidence>
<feature type="region of interest" description="Disordered" evidence="3">
    <location>
        <begin position="1"/>
        <end position="30"/>
    </location>
</feature>
<evidence type="ECO:0000259" key="4">
    <source>
        <dbReference type="Pfam" id="PF02230"/>
    </source>
</evidence>
<keyword evidence="6" id="KW-1185">Reference proteome</keyword>
<keyword evidence="2" id="KW-0378">Hydrolase</keyword>
<sequence>MRDVVPGCQDVGMTDAPRETGPGADLPQLDDDAVLWSAPPEERAGRPLLVLLHGYGSNENDLFALAPYLPPAFVIAAVRAPLSPPFPTPGWSWFPIEGLHASDATAATAAAKAFAAWLRGATDATTPVGLLGFSQGSVIALQALRLDPSRFAFVVNLAGFVADGDLPTDGELAELRPPVFWGRGARDEVIPAARVAHTIDWLPRHVELSGRVYPGLTHSVSEEELADVVAFLGKQLDALPARE</sequence>
<dbReference type="AlphaFoldDB" id="A0A543K679"/>
<accession>A0A543K679</accession>
<evidence type="ECO:0000256" key="2">
    <source>
        <dbReference type="ARBA" id="ARBA00022801"/>
    </source>
</evidence>
<reference evidence="5 6" key="1">
    <citation type="submission" date="2019-06" db="EMBL/GenBank/DDBJ databases">
        <title>Sequencing the genomes of 1000 actinobacteria strains.</title>
        <authorList>
            <person name="Klenk H.-P."/>
        </authorList>
    </citation>
    <scope>NUCLEOTIDE SEQUENCE [LARGE SCALE GENOMIC DNA]</scope>
    <source>
        <strain evidence="5 6">DSM 20427</strain>
    </source>
</reference>
<dbReference type="InterPro" id="IPR029058">
    <property type="entry name" value="AB_hydrolase_fold"/>
</dbReference>
<dbReference type="Pfam" id="PF02230">
    <property type="entry name" value="Abhydrolase_2"/>
    <property type="match status" value="1"/>
</dbReference>
<dbReference type="EMBL" id="VFPS01000007">
    <property type="protein sequence ID" value="TQM90580.1"/>
    <property type="molecule type" value="Genomic_DNA"/>
</dbReference>
<feature type="domain" description="Phospholipase/carboxylesterase/thioesterase" evidence="4">
    <location>
        <begin position="44"/>
        <end position="234"/>
    </location>
</feature>
<evidence type="ECO:0000256" key="1">
    <source>
        <dbReference type="ARBA" id="ARBA00006499"/>
    </source>
</evidence>
<name>A0A543K679_9MICO</name>
<evidence type="ECO:0000313" key="6">
    <source>
        <dbReference type="Proteomes" id="UP000319804"/>
    </source>
</evidence>